<dbReference type="EMBL" id="CM000883">
    <property type="protein sequence ID" value="PNT62999.1"/>
    <property type="molecule type" value="Genomic_DNA"/>
</dbReference>
<sequence length="170" mass="19443">MSSGRYASYNSCARLALGGRLPSRQGPSRAVAWPFQAMCCDVRLYLHEHESKVFEEMLWRSEESSGIRVAVSCPRNFWSTLRSEIAIRKNLIFRIFRTGIYSFIKIVEQSACDIVVFVLVSLRRPSDPQYQTTSRPDSSVFGVRQVIVSAEIRFLICADLLAINQKEDWV</sequence>
<evidence type="ECO:0000313" key="2">
    <source>
        <dbReference type="EnsemblPlants" id="PNT62999"/>
    </source>
</evidence>
<reference evidence="1 2" key="1">
    <citation type="journal article" date="2010" name="Nature">
        <title>Genome sequencing and analysis of the model grass Brachypodium distachyon.</title>
        <authorList>
            <consortium name="International Brachypodium Initiative"/>
        </authorList>
    </citation>
    <scope>NUCLEOTIDE SEQUENCE [LARGE SCALE GENOMIC DNA]</scope>
    <source>
        <strain evidence="1 2">Bd21</strain>
    </source>
</reference>
<evidence type="ECO:0000313" key="1">
    <source>
        <dbReference type="EMBL" id="PNT62999.1"/>
    </source>
</evidence>
<proteinExistence type="predicted"/>
<evidence type="ECO:0000313" key="3">
    <source>
        <dbReference type="Proteomes" id="UP000008810"/>
    </source>
</evidence>
<reference evidence="1" key="2">
    <citation type="submission" date="2017-06" db="EMBL/GenBank/DDBJ databases">
        <title>WGS assembly of Brachypodium distachyon.</title>
        <authorList>
            <consortium name="The International Brachypodium Initiative"/>
            <person name="Lucas S."/>
            <person name="Harmon-Smith M."/>
            <person name="Lail K."/>
            <person name="Tice H."/>
            <person name="Grimwood J."/>
            <person name="Bruce D."/>
            <person name="Barry K."/>
            <person name="Shu S."/>
            <person name="Lindquist E."/>
            <person name="Wang M."/>
            <person name="Pitluck S."/>
            <person name="Vogel J.P."/>
            <person name="Garvin D.F."/>
            <person name="Mockler T.C."/>
            <person name="Schmutz J."/>
            <person name="Rokhsar D."/>
            <person name="Bevan M.W."/>
        </authorList>
    </citation>
    <scope>NUCLEOTIDE SEQUENCE</scope>
    <source>
        <strain evidence="1">Bd21</strain>
    </source>
</reference>
<dbReference type="Proteomes" id="UP000008810">
    <property type="component" value="Chromosome 4"/>
</dbReference>
<name>A0A2K2CLV1_BRADI</name>
<accession>A0A2K2CLV1</accession>
<dbReference type="AlphaFoldDB" id="A0A2K2CLV1"/>
<organism evidence="1">
    <name type="scientific">Brachypodium distachyon</name>
    <name type="common">Purple false brome</name>
    <name type="synonym">Trachynia distachya</name>
    <dbReference type="NCBI Taxonomy" id="15368"/>
    <lineage>
        <taxon>Eukaryota</taxon>
        <taxon>Viridiplantae</taxon>
        <taxon>Streptophyta</taxon>
        <taxon>Embryophyta</taxon>
        <taxon>Tracheophyta</taxon>
        <taxon>Spermatophyta</taxon>
        <taxon>Magnoliopsida</taxon>
        <taxon>Liliopsida</taxon>
        <taxon>Poales</taxon>
        <taxon>Poaceae</taxon>
        <taxon>BOP clade</taxon>
        <taxon>Pooideae</taxon>
        <taxon>Stipodae</taxon>
        <taxon>Brachypodieae</taxon>
        <taxon>Brachypodium</taxon>
    </lineage>
</organism>
<dbReference type="Gramene" id="PNT62999">
    <property type="protein sequence ID" value="PNT62999"/>
    <property type="gene ID" value="BRADI_4g10412v3"/>
</dbReference>
<dbReference type="InParanoid" id="A0A2K2CLV1"/>
<protein>
    <submittedName>
        <fullName evidence="1 2">Uncharacterized protein</fullName>
    </submittedName>
</protein>
<gene>
    <name evidence="1" type="ORF">BRADI_4g10412v3</name>
</gene>
<reference evidence="2" key="3">
    <citation type="submission" date="2018-08" db="UniProtKB">
        <authorList>
            <consortium name="EnsemblPlants"/>
        </authorList>
    </citation>
    <scope>IDENTIFICATION</scope>
    <source>
        <strain evidence="2">cv. Bd21</strain>
    </source>
</reference>
<dbReference type="EnsemblPlants" id="PNT62999">
    <property type="protein sequence ID" value="PNT62999"/>
    <property type="gene ID" value="BRADI_4g10412v3"/>
</dbReference>
<keyword evidence="3" id="KW-1185">Reference proteome</keyword>